<proteinExistence type="predicted"/>
<accession>A0A2H0W6E2</accession>
<dbReference type="Proteomes" id="UP000229056">
    <property type="component" value="Unassembled WGS sequence"/>
</dbReference>
<organism evidence="2 3">
    <name type="scientific">Candidatus Buchananbacteria bacterium CG10_big_fil_rev_8_21_14_0_10_33_19</name>
    <dbReference type="NCBI Taxonomy" id="1974525"/>
    <lineage>
        <taxon>Bacteria</taxon>
        <taxon>Candidatus Buchananiibacteriota</taxon>
    </lineage>
</organism>
<evidence type="ECO:0000313" key="3">
    <source>
        <dbReference type="Proteomes" id="UP000229056"/>
    </source>
</evidence>
<gene>
    <name evidence="2" type="ORF">COT80_01200</name>
</gene>
<evidence type="ECO:0000256" key="1">
    <source>
        <dbReference type="SAM" id="Phobius"/>
    </source>
</evidence>
<keyword evidence="1" id="KW-1133">Transmembrane helix</keyword>
<reference evidence="3" key="1">
    <citation type="submission" date="2017-09" db="EMBL/GenBank/DDBJ databases">
        <title>Depth-based differentiation of microbial function through sediment-hosted aquifers and enrichment of novel symbionts in the deep terrestrial subsurface.</title>
        <authorList>
            <person name="Probst A.J."/>
            <person name="Ladd B."/>
            <person name="Jarett J.K."/>
            <person name="Geller-Mcgrath D.E."/>
            <person name="Sieber C.M.K."/>
            <person name="Emerson J.B."/>
            <person name="Anantharaman K."/>
            <person name="Thomas B.C."/>
            <person name="Malmstrom R."/>
            <person name="Stieglmeier M."/>
            <person name="Klingl A."/>
            <person name="Woyke T."/>
            <person name="Ryan C.M."/>
            <person name="Banfield J.F."/>
        </authorList>
    </citation>
    <scope>NUCLEOTIDE SEQUENCE [LARGE SCALE GENOMIC DNA]</scope>
</reference>
<dbReference type="AlphaFoldDB" id="A0A2H0W6E2"/>
<dbReference type="EMBL" id="PEZY01000005">
    <property type="protein sequence ID" value="PIS06171.1"/>
    <property type="molecule type" value="Genomic_DNA"/>
</dbReference>
<protein>
    <recommendedName>
        <fullName evidence="4">DUF11 domain-containing protein</fullName>
    </recommendedName>
</protein>
<evidence type="ECO:0000313" key="2">
    <source>
        <dbReference type="EMBL" id="PIS06171.1"/>
    </source>
</evidence>
<sequence>MKQLLKKRWDKHYAKGKNKRYWHLTIDSLLMVIILSLLTINTYLSASNAGLVLGTYNNNDFIVENIPANQTNNLNDPNSATTTNKQTITNEPTAIKSTNINLQSLARYYTANGDQLGVGPLPPQVGTATKYWIFISINNFTHGLENVLISADLPDNVVLTGKSSVTIGDNLTLTDNSKQIKWQFSQLTRDNPEQIIGLAFEVQITPTIDQVGSTAKLLTNIKISALDTVTSKIITKTNTDISTYLNHDKTANSSGIIIAE</sequence>
<evidence type="ECO:0008006" key="4">
    <source>
        <dbReference type="Google" id="ProtNLM"/>
    </source>
</evidence>
<comment type="caution">
    <text evidence="2">The sequence shown here is derived from an EMBL/GenBank/DDBJ whole genome shotgun (WGS) entry which is preliminary data.</text>
</comment>
<feature type="transmembrane region" description="Helical" evidence="1">
    <location>
        <begin position="21"/>
        <end position="44"/>
    </location>
</feature>
<keyword evidence="1" id="KW-0812">Transmembrane</keyword>
<keyword evidence="1" id="KW-0472">Membrane</keyword>
<name>A0A2H0W6E2_9BACT</name>